<evidence type="ECO:0000256" key="1">
    <source>
        <dbReference type="SAM" id="Phobius"/>
    </source>
</evidence>
<protein>
    <recommendedName>
        <fullName evidence="4">Glycine zipper 2TM domain-containing protein</fullName>
    </recommendedName>
</protein>
<proteinExistence type="predicted"/>
<comment type="caution">
    <text evidence="2">The sequence shown here is derived from an EMBL/GenBank/DDBJ whole genome shotgun (WGS) entry which is preliminary data.</text>
</comment>
<dbReference type="Proteomes" id="UP001523392">
    <property type="component" value="Unassembled WGS sequence"/>
</dbReference>
<reference evidence="2 3" key="1">
    <citation type="submission" date="2021-12" db="EMBL/GenBank/DDBJ databases">
        <title>Siccirubricoccus leaddurans sp. nov., a high concentration Zn2+ tolerance bacterium.</title>
        <authorList>
            <person name="Cao Y."/>
        </authorList>
    </citation>
    <scope>NUCLEOTIDE SEQUENCE [LARGE SCALE GENOMIC DNA]</scope>
    <source>
        <strain evidence="2 3">KC 17139</strain>
    </source>
</reference>
<keyword evidence="3" id="KW-1185">Reference proteome</keyword>
<keyword evidence="1" id="KW-1133">Transmembrane helix</keyword>
<gene>
    <name evidence="2" type="ORF">JYK14_06140</name>
</gene>
<feature type="non-terminal residue" evidence="2">
    <location>
        <position position="60"/>
    </location>
</feature>
<keyword evidence="1" id="KW-0812">Transmembrane</keyword>
<sequence>MNESRFLLAGAALALLAGCVQVQPAPYYGAPAPGSATAAGAITGAAAGGLLGGALSGRHD</sequence>
<feature type="transmembrane region" description="Helical" evidence="1">
    <location>
        <begin position="38"/>
        <end position="57"/>
    </location>
</feature>
<accession>A0ABT1D1J5</accession>
<evidence type="ECO:0000313" key="3">
    <source>
        <dbReference type="Proteomes" id="UP001523392"/>
    </source>
</evidence>
<organism evidence="2 3">
    <name type="scientific">Siccirubricoccus soli</name>
    <dbReference type="NCBI Taxonomy" id="2899147"/>
    <lineage>
        <taxon>Bacteria</taxon>
        <taxon>Pseudomonadati</taxon>
        <taxon>Pseudomonadota</taxon>
        <taxon>Alphaproteobacteria</taxon>
        <taxon>Acetobacterales</taxon>
        <taxon>Roseomonadaceae</taxon>
        <taxon>Siccirubricoccus</taxon>
    </lineage>
</organism>
<dbReference type="EMBL" id="JAFIRR010000032">
    <property type="protein sequence ID" value="MCO6415759.1"/>
    <property type="molecule type" value="Genomic_DNA"/>
</dbReference>
<keyword evidence="1" id="KW-0472">Membrane</keyword>
<evidence type="ECO:0008006" key="4">
    <source>
        <dbReference type="Google" id="ProtNLM"/>
    </source>
</evidence>
<dbReference type="PROSITE" id="PS51257">
    <property type="entry name" value="PROKAR_LIPOPROTEIN"/>
    <property type="match status" value="1"/>
</dbReference>
<name>A0ABT1D1J5_9PROT</name>
<evidence type="ECO:0000313" key="2">
    <source>
        <dbReference type="EMBL" id="MCO6415759.1"/>
    </source>
</evidence>